<comment type="caution">
    <text evidence="2">The sequence shown here is derived from an EMBL/GenBank/DDBJ whole genome shotgun (WGS) entry which is preliminary data.</text>
</comment>
<feature type="compositionally biased region" description="Basic and acidic residues" evidence="1">
    <location>
        <begin position="42"/>
        <end position="53"/>
    </location>
</feature>
<feature type="compositionally biased region" description="Polar residues" evidence="1">
    <location>
        <begin position="156"/>
        <end position="165"/>
    </location>
</feature>
<accession>A0A9P8L8N4</accession>
<dbReference type="Proteomes" id="UP000750711">
    <property type="component" value="Unassembled WGS sequence"/>
</dbReference>
<evidence type="ECO:0000313" key="3">
    <source>
        <dbReference type="Proteomes" id="UP000750711"/>
    </source>
</evidence>
<feature type="region of interest" description="Disordered" evidence="1">
    <location>
        <begin position="264"/>
        <end position="284"/>
    </location>
</feature>
<evidence type="ECO:0000313" key="2">
    <source>
        <dbReference type="EMBL" id="KAH0556353.1"/>
    </source>
</evidence>
<protein>
    <submittedName>
        <fullName evidence="2">Uncharacterized protein</fullName>
    </submittedName>
</protein>
<reference evidence="2" key="1">
    <citation type="submission" date="2021-03" db="EMBL/GenBank/DDBJ databases">
        <title>Comparative genomics and phylogenomic investigation of the class Geoglossomycetes provide insights into ecological specialization and systematics.</title>
        <authorList>
            <person name="Melie T."/>
            <person name="Pirro S."/>
            <person name="Miller A.N."/>
            <person name="Quandt A."/>
        </authorList>
    </citation>
    <scope>NUCLEOTIDE SEQUENCE</scope>
    <source>
        <strain evidence="2">CAQ_001_2017</strain>
    </source>
</reference>
<feature type="region of interest" description="Disordered" evidence="1">
    <location>
        <begin position="31"/>
        <end position="53"/>
    </location>
</feature>
<feature type="compositionally biased region" description="Polar residues" evidence="1">
    <location>
        <begin position="275"/>
        <end position="284"/>
    </location>
</feature>
<proteinExistence type="predicted"/>
<sequence>MGVTFTEDTFVNRCGDKVQEESILDEKRIESRPCTPPMLPSDTREVCKSSAVEDRTQVPVGEIYGGGVRPLQLGDSRVLAAPERVITTAETKTKTEPCPPFYPPESQALGNDVEGEPSPETDDFADRSDAASTLSGPPSTIGGEETEVDGDRASDESISSTVWTTEGFSENAAPLEATIEGRIPNYDDIMAIKRLEEIDDDSPSRLEWLRQRRKERASNKYIDKVMEMVGREDIKSHFLKMKARIETAKRQQVNILEEHFSTAFFGNPGTGMTPDPSTVKTHKD</sequence>
<dbReference type="EMBL" id="JAGHQM010001127">
    <property type="protein sequence ID" value="KAH0556353.1"/>
    <property type="molecule type" value="Genomic_DNA"/>
</dbReference>
<keyword evidence="3" id="KW-1185">Reference proteome</keyword>
<feature type="compositionally biased region" description="Acidic residues" evidence="1">
    <location>
        <begin position="113"/>
        <end position="123"/>
    </location>
</feature>
<evidence type="ECO:0000256" key="1">
    <source>
        <dbReference type="SAM" id="MobiDB-lite"/>
    </source>
</evidence>
<name>A0A9P8L8N4_9PEZI</name>
<dbReference type="AlphaFoldDB" id="A0A9P8L8N4"/>
<gene>
    <name evidence="2" type="ORF">GP486_005723</name>
</gene>
<organism evidence="2 3">
    <name type="scientific">Trichoglossum hirsutum</name>
    <dbReference type="NCBI Taxonomy" id="265104"/>
    <lineage>
        <taxon>Eukaryota</taxon>
        <taxon>Fungi</taxon>
        <taxon>Dikarya</taxon>
        <taxon>Ascomycota</taxon>
        <taxon>Pezizomycotina</taxon>
        <taxon>Geoglossomycetes</taxon>
        <taxon>Geoglossales</taxon>
        <taxon>Geoglossaceae</taxon>
        <taxon>Trichoglossum</taxon>
    </lineage>
</organism>
<feature type="region of interest" description="Disordered" evidence="1">
    <location>
        <begin position="88"/>
        <end position="165"/>
    </location>
</feature>